<dbReference type="InterPro" id="IPR007527">
    <property type="entry name" value="Znf_SWIM"/>
</dbReference>
<reference evidence="7 8" key="1">
    <citation type="submission" date="2016-08" db="EMBL/GenBank/DDBJ databases">
        <title>Complete Genome Sequence Of The Indigo Reducing Clostridium isatidis DSM15098.</title>
        <authorList>
            <person name="Little G.T."/>
            <person name="Minton N.P."/>
        </authorList>
    </citation>
    <scope>NUCLEOTIDE SEQUENCE [LARGE SCALE GENOMIC DNA]</scope>
    <source>
        <strain evidence="7 8">DSM 15098</strain>
    </source>
</reference>
<dbReference type="Pfam" id="PF00176">
    <property type="entry name" value="SNF2-rel_dom"/>
    <property type="match status" value="1"/>
</dbReference>
<dbReference type="InterPro" id="IPR049730">
    <property type="entry name" value="SNF2/RAD54-like_C"/>
</dbReference>
<dbReference type="GO" id="GO:0004386">
    <property type="term" value="F:helicase activity"/>
    <property type="evidence" value="ECO:0007669"/>
    <property type="project" value="UniProtKB-KW"/>
</dbReference>
<keyword evidence="7" id="KW-0547">Nucleotide-binding</keyword>
<evidence type="ECO:0000259" key="6">
    <source>
        <dbReference type="PROSITE" id="PS51194"/>
    </source>
</evidence>
<organism evidence="7 8">
    <name type="scientific">Clostridium isatidis</name>
    <dbReference type="NCBI Taxonomy" id="182773"/>
    <lineage>
        <taxon>Bacteria</taxon>
        <taxon>Bacillati</taxon>
        <taxon>Bacillota</taxon>
        <taxon>Clostridia</taxon>
        <taxon>Eubacteriales</taxon>
        <taxon>Clostridiaceae</taxon>
        <taxon>Clostridium</taxon>
    </lineage>
</organism>
<dbReference type="RefSeq" id="WP_119864896.1">
    <property type="nucleotide sequence ID" value="NZ_CP016786.1"/>
</dbReference>
<feature type="domain" description="Helicase ATP-binding" evidence="5">
    <location>
        <begin position="640"/>
        <end position="797"/>
    </location>
</feature>
<dbReference type="SMART" id="SM00490">
    <property type="entry name" value="HELICc"/>
    <property type="match status" value="1"/>
</dbReference>
<evidence type="ECO:0000256" key="3">
    <source>
        <dbReference type="SAM" id="Coils"/>
    </source>
</evidence>
<feature type="domain" description="SWIM-type" evidence="4">
    <location>
        <begin position="58"/>
        <end position="104"/>
    </location>
</feature>
<dbReference type="InterPro" id="IPR014001">
    <property type="entry name" value="Helicase_ATP-bd"/>
</dbReference>
<keyword evidence="2" id="KW-0479">Metal-binding</keyword>
<evidence type="ECO:0000256" key="2">
    <source>
        <dbReference type="PROSITE-ProRule" id="PRU00325"/>
    </source>
</evidence>
<dbReference type="SMART" id="SM00487">
    <property type="entry name" value="DEXDc"/>
    <property type="match status" value="1"/>
</dbReference>
<dbReference type="EMBL" id="CP016786">
    <property type="protein sequence ID" value="ASW42762.1"/>
    <property type="molecule type" value="Genomic_DNA"/>
</dbReference>
<evidence type="ECO:0000313" key="7">
    <source>
        <dbReference type="EMBL" id="ASW42762.1"/>
    </source>
</evidence>
<dbReference type="PROSITE" id="PS51194">
    <property type="entry name" value="HELICASE_CTER"/>
    <property type="match status" value="1"/>
</dbReference>
<keyword evidence="2" id="KW-0863">Zinc-finger</keyword>
<feature type="domain" description="Helicase C-terminal" evidence="6">
    <location>
        <begin position="917"/>
        <end position="1070"/>
    </location>
</feature>
<keyword evidence="8" id="KW-1185">Reference proteome</keyword>
<dbReference type="SUPFAM" id="SSF52540">
    <property type="entry name" value="P-loop containing nucleoside triphosphate hydrolases"/>
    <property type="match status" value="2"/>
</dbReference>
<evidence type="ECO:0000259" key="5">
    <source>
        <dbReference type="PROSITE" id="PS51192"/>
    </source>
</evidence>
<feature type="coiled-coil region" evidence="3">
    <location>
        <begin position="1041"/>
        <end position="1068"/>
    </location>
</feature>
<gene>
    <name evidence="7" type="ORF">BEN51_04510</name>
</gene>
<keyword evidence="7" id="KW-0067">ATP-binding</keyword>
<dbReference type="InterPro" id="IPR000330">
    <property type="entry name" value="SNF2_N"/>
</dbReference>
<keyword evidence="7" id="KW-0347">Helicase</keyword>
<dbReference type="Pfam" id="PF08455">
    <property type="entry name" value="SNF2_assoc"/>
    <property type="match status" value="1"/>
</dbReference>
<dbReference type="Gene3D" id="3.40.50.10810">
    <property type="entry name" value="Tandem AAA-ATPase domain"/>
    <property type="match status" value="1"/>
</dbReference>
<dbReference type="InterPro" id="IPR038718">
    <property type="entry name" value="SNF2-like_sf"/>
</dbReference>
<dbReference type="CDD" id="cd18793">
    <property type="entry name" value="SF2_C_SNF"/>
    <property type="match status" value="1"/>
</dbReference>
<keyword evidence="3" id="KW-0175">Coiled coil</keyword>
<keyword evidence="1" id="KW-0378">Hydrolase</keyword>
<dbReference type="AlphaFoldDB" id="A0A343JB54"/>
<dbReference type="InterPro" id="IPR027417">
    <property type="entry name" value="P-loop_NTPase"/>
</dbReference>
<dbReference type="KEGG" id="cia:BEN51_04510"/>
<dbReference type="GO" id="GO:0005524">
    <property type="term" value="F:ATP binding"/>
    <property type="evidence" value="ECO:0007669"/>
    <property type="project" value="InterPro"/>
</dbReference>
<dbReference type="GO" id="GO:0008270">
    <property type="term" value="F:zinc ion binding"/>
    <property type="evidence" value="ECO:0007669"/>
    <property type="project" value="UniProtKB-KW"/>
</dbReference>
<protein>
    <submittedName>
        <fullName evidence="7">Helicase</fullName>
    </submittedName>
</protein>
<accession>A0A343JB54</accession>
<evidence type="ECO:0000313" key="8">
    <source>
        <dbReference type="Proteomes" id="UP000264883"/>
    </source>
</evidence>
<dbReference type="OrthoDB" id="9760715at2"/>
<keyword evidence="2" id="KW-0862">Zinc</keyword>
<dbReference type="Pfam" id="PF00271">
    <property type="entry name" value="Helicase_C"/>
    <property type="match status" value="1"/>
</dbReference>
<sequence length="1087" mass="126716">MIKEILIEKFKKSTSGKNEKVGKNVLDNDLISDFKVSHNKEIINIEANVLSENFFSEYNSKLSIDIETKDLISSYCSCEDYEKNELKKENYCCGHLYGSFYKFLDYIDENEEIKNLLDKKSHNNESIFKSNGESSGILSILLGDNNKEEIKLEVYLNRLGIRNNLTAQFKIGLKGLSSNKLYVVKDINQLLVAYYNKFPINYGKDFSFNIRNQKININERRIFDFLQKVKELEGAASSFTRRQDKYIDGKYLRIPDFLIKEFLSILSNNRVYLDEGFFYRPVETEIIFDKPNLKIHLKALRNEYILGIEDGIPEKLNKESSVFLYGSSIYIPEAKYCYEIAPYLELFKDKSHISLSVKEENTILSKLLPKLYTLSDYVEINKRIKDKIVKEEPEFNFYFDKIGKDVVLTLKVKYGKYEFNIFGDYKEKIIYRDLKKEEKILNLLKSLGFDSSNERFYLLLGDDYLFNFFKSDVAKLQEVGNVYYSENFKIIKKISSKNIYGEVKPSKYDYFEFKFKVDDISPEEMKNIILAIRDNKKYYKLENGEFLDLEEIEFKNFAKLLDILSFDNQIIGDSIRFNKNKSLFIDDYIKENKLRYIKGKSELSKIQKKLKDIPKLTFNIPKNLNAELRGYQKEGYNYLKAIDYLGFGAILGDEMGLGKTIQAISFILSSLPSKTLVVAPTSLIYNWSNEFDRFAPDLKYLVVNGPREERQKALEKLKDLDVIITTYNLIKRDLELYEKIDFDYFFIDEAQNIKNASSQNAEAVKSIKARTKFALTGTPVENSLMELWSIFDFIMPGYLFDEKKFSVRYHKRLNESDEILEELNKLIKPFILRRYKKDVIKELPDKIEKKLIIPMSEEQAKVYKVYSDYAVNLIEKKVKENELNTSKIEILSYITKLRQICLDPSVIINDYLGTSGKIDALVEILNQGISENHKILVFSQFTSVLKNIKLRLDLEDIKYSYLDGSIRSEKRIELVEDFNNSDKSVFLISLKAGGTGLNLTSADIVIHFDPWWNPAVEDQATDRAHRFGQNNVVEVIKLIAKDSIEEKIVDLQDEKRKLIEKIIDNNQDLSTINSLTEEDILSIFAIS</sequence>
<evidence type="ECO:0000259" key="4">
    <source>
        <dbReference type="PROSITE" id="PS50966"/>
    </source>
</evidence>
<dbReference type="PROSITE" id="PS50966">
    <property type="entry name" value="ZF_SWIM"/>
    <property type="match status" value="1"/>
</dbReference>
<proteinExistence type="predicted"/>
<dbReference type="Proteomes" id="UP000264883">
    <property type="component" value="Chromosome"/>
</dbReference>
<dbReference type="InterPro" id="IPR001650">
    <property type="entry name" value="Helicase_C-like"/>
</dbReference>
<name>A0A343JB54_9CLOT</name>
<dbReference type="GO" id="GO:0016787">
    <property type="term" value="F:hydrolase activity"/>
    <property type="evidence" value="ECO:0007669"/>
    <property type="project" value="UniProtKB-KW"/>
</dbReference>
<dbReference type="CDD" id="cd18012">
    <property type="entry name" value="DEXQc_arch_SWI2_SNF2"/>
    <property type="match status" value="1"/>
</dbReference>
<dbReference type="Gene3D" id="3.40.50.300">
    <property type="entry name" value="P-loop containing nucleotide triphosphate hydrolases"/>
    <property type="match status" value="1"/>
</dbReference>
<evidence type="ECO:0000256" key="1">
    <source>
        <dbReference type="ARBA" id="ARBA00022801"/>
    </source>
</evidence>
<dbReference type="PANTHER" id="PTHR10799">
    <property type="entry name" value="SNF2/RAD54 HELICASE FAMILY"/>
    <property type="match status" value="1"/>
</dbReference>
<dbReference type="InterPro" id="IPR013663">
    <property type="entry name" value="Helicase_SWF/SNF/SWI_bac"/>
</dbReference>
<dbReference type="PROSITE" id="PS51192">
    <property type="entry name" value="HELICASE_ATP_BIND_1"/>
    <property type="match status" value="1"/>
</dbReference>